<accession>A0A1H4PSR2</accession>
<dbReference type="RefSeq" id="WP_074784236.1">
    <property type="nucleotide sequence ID" value="NZ_FNSN01000003.1"/>
</dbReference>
<dbReference type="EMBL" id="FNSN01000003">
    <property type="protein sequence ID" value="SEC10445.1"/>
    <property type="molecule type" value="Genomic_DNA"/>
</dbReference>
<evidence type="ECO:0000256" key="1">
    <source>
        <dbReference type="SAM" id="SignalP"/>
    </source>
</evidence>
<dbReference type="GO" id="GO:0004806">
    <property type="term" value="F:triacylglycerol lipase activity"/>
    <property type="evidence" value="ECO:0007669"/>
    <property type="project" value="InterPro"/>
</dbReference>
<dbReference type="InterPro" id="IPR005152">
    <property type="entry name" value="Lipase_secreted"/>
</dbReference>
<keyword evidence="3" id="KW-1185">Reference proteome</keyword>
<dbReference type="GO" id="GO:0016042">
    <property type="term" value="P:lipid catabolic process"/>
    <property type="evidence" value="ECO:0007669"/>
    <property type="project" value="InterPro"/>
</dbReference>
<protein>
    <submittedName>
        <fullName evidence="2">Secretory lipase</fullName>
    </submittedName>
</protein>
<gene>
    <name evidence="2" type="ORF">SAMN04489745_2081</name>
</gene>
<dbReference type="PIRSF" id="PIRSF029171">
    <property type="entry name" value="Esterase_LipA"/>
    <property type="match status" value="1"/>
</dbReference>
<dbReference type="AlphaFoldDB" id="A0A1H4PSR2"/>
<dbReference type="PANTHER" id="PTHR34853">
    <property type="match status" value="1"/>
</dbReference>
<dbReference type="SUPFAM" id="SSF53474">
    <property type="entry name" value="alpha/beta-Hydrolases"/>
    <property type="match status" value="1"/>
</dbReference>
<feature type="signal peptide" evidence="1">
    <location>
        <begin position="1"/>
        <end position="30"/>
    </location>
</feature>
<sequence length="414" mass="42730">MTSLTRRVATAAMVSLLTVLSLLPGAPAQAAPLTDPGDATRPAFYQAPAQLPAQNGAVIKAEPAPFHLDPLNLRGTLITSQRIMYKTTNRTGTPVGVTGTVITPKTAWSGPGKRPLISFAVGTQGLADQCAPSRLLAFAAEYEEVFVGTLLSRGYAVAITDYEGLGTAGIHTYMDRVSQGRAVLDMARAAISLPGTGLSAQSPIGVDGYSQGGGAAAAAAELAPSYAPELQIKGVSAGAVPADLTAVGTSLDGGLYAEFMLFALDGLFSSYGVDPASFLNAAGQAKAAEVSGHCVWNLPQNSYVKMANLSSSGQSFTQLAQQAPISTMLADQLIGRARPGAPVLITHSVADDVIPYRVGKGLAQRWCTAGTTVNFVPTPVPTHVGGAAPHFAATLAFFEARFRGLPATNNCWTL</sequence>
<proteinExistence type="predicted"/>
<organism evidence="2 3">
    <name type="scientific">Arthrobacter woluwensis</name>
    <dbReference type="NCBI Taxonomy" id="156980"/>
    <lineage>
        <taxon>Bacteria</taxon>
        <taxon>Bacillati</taxon>
        <taxon>Actinomycetota</taxon>
        <taxon>Actinomycetes</taxon>
        <taxon>Micrococcales</taxon>
        <taxon>Micrococcaceae</taxon>
        <taxon>Arthrobacter</taxon>
    </lineage>
</organism>
<name>A0A1H4PSR2_9MICC</name>
<dbReference type="Gene3D" id="1.10.260.130">
    <property type="match status" value="1"/>
</dbReference>
<reference evidence="2 3" key="1">
    <citation type="submission" date="2016-10" db="EMBL/GenBank/DDBJ databases">
        <authorList>
            <person name="de Groot N.N."/>
        </authorList>
    </citation>
    <scope>NUCLEOTIDE SEQUENCE [LARGE SCALE GENOMIC DNA]</scope>
    <source>
        <strain evidence="2 3">DSM 10495</strain>
    </source>
</reference>
<dbReference type="InterPro" id="IPR029058">
    <property type="entry name" value="AB_hydrolase_fold"/>
</dbReference>
<dbReference type="Gene3D" id="3.40.50.1820">
    <property type="entry name" value="alpha/beta hydrolase"/>
    <property type="match status" value="1"/>
</dbReference>
<dbReference type="Proteomes" id="UP000182652">
    <property type="component" value="Unassembled WGS sequence"/>
</dbReference>
<keyword evidence="1" id="KW-0732">Signal</keyword>
<evidence type="ECO:0000313" key="2">
    <source>
        <dbReference type="EMBL" id="SEC10445.1"/>
    </source>
</evidence>
<evidence type="ECO:0000313" key="3">
    <source>
        <dbReference type="Proteomes" id="UP000182652"/>
    </source>
</evidence>
<dbReference type="Pfam" id="PF03583">
    <property type="entry name" value="LIP"/>
    <property type="match status" value="1"/>
</dbReference>
<dbReference type="PANTHER" id="PTHR34853:SF1">
    <property type="entry name" value="LIPASE 5"/>
    <property type="match status" value="1"/>
</dbReference>
<dbReference type="STRING" id="156980.SAMN04489745_2081"/>
<feature type="chain" id="PRO_5010238299" evidence="1">
    <location>
        <begin position="31"/>
        <end position="414"/>
    </location>
</feature>